<dbReference type="EMBL" id="JAIWYP010000012">
    <property type="protein sequence ID" value="KAH3725248.1"/>
    <property type="molecule type" value="Genomic_DNA"/>
</dbReference>
<comment type="caution">
    <text evidence="1">The sequence shown here is derived from an EMBL/GenBank/DDBJ whole genome shotgun (WGS) entry which is preliminary data.</text>
</comment>
<reference evidence="1" key="1">
    <citation type="journal article" date="2019" name="bioRxiv">
        <title>The Genome of the Zebra Mussel, Dreissena polymorpha: A Resource for Invasive Species Research.</title>
        <authorList>
            <person name="McCartney M.A."/>
            <person name="Auch B."/>
            <person name="Kono T."/>
            <person name="Mallez S."/>
            <person name="Zhang Y."/>
            <person name="Obille A."/>
            <person name="Becker A."/>
            <person name="Abrahante J.E."/>
            <person name="Garbe J."/>
            <person name="Badalamenti J.P."/>
            <person name="Herman A."/>
            <person name="Mangelson H."/>
            <person name="Liachko I."/>
            <person name="Sullivan S."/>
            <person name="Sone E.D."/>
            <person name="Koren S."/>
            <person name="Silverstein K.A.T."/>
            <person name="Beckman K.B."/>
            <person name="Gohl D.M."/>
        </authorList>
    </citation>
    <scope>NUCLEOTIDE SEQUENCE</scope>
    <source>
        <strain evidence="1">Duluth1</strain>
        <tissue evidence="1">Whole animal</tissue>
    </source>
</reference>
<reference evidence="1" key="2">
    <citation type="submission" date="2020-11" db="EMBL/GenBank/DDBJ databases">
        <authorList>
            <person name="McCartney M.A."/>
            <person name="Auch B."/>
            <person name="Kono T."/>
            <person name="Mallez S."/>
            <person name="Becker A."/>
            <person name="Gohl D.M."/>
            <person name="Silverstein K.A.T."/>
            <person name="Koren S."/>
            <person name="Bechman K.B."/>
            <person name="Herman A."/>
            <person name="Abrahante J.E."/>
            <person name="Garbe J."/>
        </authorList>
    </citation>
    <scope>NUCLEOTIDE SEQUENCE</scope>
    <source>
        <strain evidence="1">Duluth1</strain>
        <tissue evidence="1">Whole animal</tissue>
    </source>
</reference>
<dbReference type="Proteomes" id="UP000828390">
    <property type="component" value="Unassembled WGS sequence"/>
</dbReference>
<evidence type="ECO:0000313" key="2">
    <source>
        <dbReference type="Proteomes" id="UP000828390"/>
    </source>
</evidence>
<keyword evidence="2" id="KW-1185">Reference proteome</keyword>
<name>A0A9D4HPX3_DREPO</name>
<evidence type="ECO:0000313" key="1">
    <source>
        <dbReference type="EMBL" id="KAH3725248.1"/>
    </source>
</evidence>
<organism evidence="1 2">
    <name type="scientific">Dreissena polymorpha</name>
    <name type="common">Zebra mussel</name>
    <name type="synonym">Mytilus polymorpha</name>
    <dbReference type="NCBI Taxonomy" id="45954"/>
    <lineage>
        <taxon>Eukaryota</taxon>
        <taxon>Metazoa</taxon>
        <taxon>Spiralia</taxon>
        <taxon>Lophotrochozoa</taxon>
        <taxon>Mollusca</taxon>
        <taxon>Bivalvia</taxon>
        <taxon>Autobranchia</taxon>
        <taxon>Heteroconchia</taxon>
        <taxon>Euheterodonta</taxon>
        <taxon>Imparidentia</taxon>
        <taxon>Neoheterodontei</taxon>
        <taxon>Myida</taxon>
        <taxon>Dreissenoidea</taxon>
        <taxon>Dreissenidae</taxon>
        <taxon>Dreissena</taxon>
    </lineage>
</organism>
<gene>
    <name evidence="1" type="ORF">DPMN_051083</name>
</gene>
<dbReference type="AlphaFoldDB" id="A0A9D4HPX3"/>
<sequence length="97" mass="11614">MWRTSTRASERYGKKNQYQTEWKEEFMLQIPKNNALSIPSKVFNRILMTRMRDAVDQHLRDQQAGFEMSDLVRIESKPSESFWNNPWSCIHPYTSTL</sequence>
<proteinExistence type="predicted"/>
<protein>
    <recommendedName>
        <fullName evidence="3">Reverse transcriptase domain-containing protein</fullName>
    </recommendedName>
</protein>
<evidence type="ECO:0008006" key="3">
    <source>
        <dbReference type="Google" id="ProtNLM"/>
    </source>
</evidence>
<accession>A0A9D4HPX3</accession>